<comment type="subcellular location">
    <subcellularLocation>
        <location evidence="1">Membrane</location>
        <topology evidence="1">Multi-pass membrane protein</topology>
    </subcellularLocation>
</comment>
<gene>
    <name evidence="7" type="ORF">DVH29_03730</name>
</gene>
<dbReference type="InterPro" id="IPR009915">
    <property type="entry name" value="NnrU_dom"/>
</dbReference>
<dbReference type="Pfam" id="PF07298">
    <property type="entry name" value="NnrU"/>
    <property type="match status" value="1"/>
</dbReference>
<name>A0A369WDB5_9HYPH</name>
<evidence type="ECO:0000256" key="1">
    <source>
        <dbReference type="ARBA" id="ARBA00004141"/>
    </source>
</evidence>
<keyword evidence="3 5" id="KW-1133">Transmembrane helix</keyword>
<evidence type="ECO:0000256" key="2">
    <source>
        <dbReference type="ARBA" id="ARBA00022692"/>
    </source>
</evidence>
<feature type="transmembrane region" description="Helical" evidence="5">
    <location>
        <begin position="41"/>
        <end position="63"/>
    </location>
</feature>
<accession>A0A369WDB5</accession>
<feature type="domain" description="NnrU" evidence="6">
    <location>
        <begin position="3"/>
        <end position="222"/>
    </location>
</feature>
<dbReference type="OrthoDB" id="7828645at2"/>
<evidence type="ECO:0000313" key="7">
    <source>
        <dbReference type="EMBL" id="RDE10101.1"/>
    </source>
</evidence>
<feature type="transmembrane region" description="Helical" evidence="5">
    <location>
        <begin position="70"/>
        <end position="89"/>
    </location>
</feature>
<keyword evidence="8" id="KW-1185">Reference proteome</keyword>
<comment type="caution">
    <text evidence="7">The sequence shown here is derived from an EMBL/GenBank/DDBJ whole genome shotgun (WGS) entry which is preliminary data.</text>
</comment>
<sequence>MHLALALAVFLILHLIPVIPGMRDRMIERLGRPGYIALHSVLSTLTLIWLILATLWAPVVVLWPMAGWQAWVTIGLMPVALFLLVAGLISPNPLSLSLRPGATDTRSGIARITRHPVFWGALLWALSHIPPNGDLRSVLLFGSMAALAAAGFALGDRRARRKLGARWDALAATSSVIPFLAMAQGRTRLRIDLPMVIAALLAAGLSAWLLHGGHAALFGVDPLTSTGF</sequence>
<protein>
    <submittedName>
        <fullName evidence="7">NnrU family protein</fullName>
    </submittedName>
</protein>
<dbReference type="GO" id="GO:0016020">
    <property type="term" value="C:membrane"/>
    <property type="evidence" value="ECO:0007669"/>
    <property type="project" value="UniProtKB-SubCell"/>
</dbReference>
<feature type="transmembrane region" description="Helical" evidence="5">
    <location>
        <begin position="191"/>
        <end position="210"/>
    </location>
</feature>
<dbReference type="PANTHER" id="PTHR35988:SF2">
    <property type="entry name" value="15-CIS-ZETA-CAROTENE ISOMERASE, CHLOROPLASTIC"/>
    <property type="match status" value="1"/>
</dbReference>
<reference evidence="8" key="1">
    <citation type="submission" date="2018-07" db="EMBL/GenBank/DDBJ databases">
        <authorList>
            <person name="Liu B.-T."/>
            <person name="Du Z."/>
        </authorList>
    </citation>
    <scope>NUCLEOTIDE SEQUENCE [LARGE SCALE GENOMIC DNA]</scope>
    <source>
        <strain evidence="8">XYN52</strain>
    </source>
</reference>
<feature type="transmembrane region" description="Helical" evidence="5">
    <location>
        <begin position="135"/>
        <end position="155"/>
    </location>
</feature>
<evidence type="ECO:0000256" key="4">
    <source>
        <dbReference type="ARBA" id="ARBA00023136"/>
    </source>
</evidence>
<evidence type="ECO:0000259" key="6">
    <source>
        <dbReference type="Pfam" id="PF07298"/>
    </source>
</evidence>
<dbReference type="EMBL" id="QQNH01000003">
    <property type="protein sequence ID" value="RDE10101.1"/>
    <property type="molecule type" value="Genomic_DNA"/>
</dbReference>
<dbReference type="Proteomes" id="UP000253759">
    <property type="component" value="Unassembled WGS sequence"/>
</dbReference>
<dbReference type="AlphaFoldDB" id="A0A369WDB5"/>
<evidence type="ECO:0000256" key="5">
    <source>
        <dbReference type="SAM" id="Phobius"/>
    </source>
</evidence>
<keyword evidence="2 5" id="KW-0812">Transmembrane</keyword>
<organism evidence="7 8">
    <name type="scientific">Pelagibacterium lacus</name>
    <dbReference type="NCBI Taxonomy" id="2282655"/>
    <lineage>
        <taxon>Bacteria</taxon>
        <taxon>Pseudomonadati</taxon>
        <taxon>Pseudomonadota</taxon>
        <taxon>Alphaproteobacteria</taxon>
        <taxon>Hyphomicrobiales</taxon>
        <taxon>Devosiaceae</taxon>
        <taxon>Pelagibacterium</taxon>
    </lineage>
</organism>
<dbReference type="PANTHER" id="PTHR35988">
    <property type="entry name" value="15-CIS-ZETA-CAROTENE ISOMERASE, CHLOROPLASTIC"/>
    <property type="match status" value="1"/>
</dbReference>
<proteinExistence type="predicted"/>
<evidence type="ECO:0000256" key="3">
    <source>
        <dbReference type="ARBA" id="ARBA00022989"/>
    </source>
</evidence>
<keyword evidence="4 5" id="KW-0472">Membrane</keyword>
<dbReference type="GO" id="GO:0090471">
    <property type="term" value="F:9,15,9'-tri-cis-zeta-carotene isomerase activity"/>
    <property type="evidence" value="ECO:0007669"/>
    <property type="project" value="TreeGrafter"/>
</dbReference>
<evidence type="ECO:0000313" key="8">
    <source>
        <dbReference type="Proteomes" id="UP000253759"/>
    </source>
</evidence>